<dbReference type="PANTHER" id="PTHR32329:SF7">
    <property type="entry name" value="ACTIVATOR OF 2-HYDROXYACYL-COA-HYDRATASE"/>
    <property type="match status" value="1"/>
</dbReference>
<dbReference type="NCBIfam" id="TIGR00241">
    <property type="entry name" value="CoA_E_activ"/>
    <property type="match status" value="1"/>
</dbReference>
<comment type="caution">
    <text evidence="6">The sequence shown here is derived from an EMBL/GenBank/DDBJ whole genome shotgun (WGS) entry which is preliminary data.</text>
</comment>
<dbReference type="InterPro" id="IPR051805">
    <property type="entry name" value="Dehydratase_Activator_Redct"/>
</dbReference>
<feature type="non-terminal residue" evidence="6">
    <location>
        <position position="357"/>
    </location>
</feature>
<keyword evidence="4" id="KW-0411">Iron-sulfur</keyword>
<evidence type="ECO:0000259" key="5">
    <source>
        <dbReference type="Pfam" id="PF01869"/>
    </source>
</evidence>
<dbReference type="InterPro" id="IPR002731">
    <property type="entry name" value="ATPase_BadF"/>
</dbReference>
<keyword evidence="3" id="KW-0408">Iron</keyword>
<organism evidence="6 7">
    <name type="scientific">Tectimicrobiota bacterium</name>
    <dbReference type="NCBI Taxonomy" id="2528274"/>
    <lineage>
        <taxon>Bacteria</taxon>
        <taxon>Pseudomonadati</taxon>
        <taxon>Nitrospinota/Tectimicrobiota group</taxon>
        <taxon>Candidatus Tectimicrobiota</taxon>
    </lineage>
</organism>
<evidence type="ECO:0000256" key="3">
    <source>
        <dbReference type="ARBA" id="ARBA00023004"/>
    </source>
</evidence>
<dbReference type="Pfam" id="PF01869">
    <property type="entry name" value="BcrAD_BadFG"/>
    <property type="match status" value="1"/>
</dbReference>
<dbReference type="AlphaFoldDB" id="A0A932CS30"/>
<evidence type="ECO:0000256" key="1">
    <source>
        <dbReference type="ARBA" id="ARBA00001966"/>
    </source>
</evidence>
<gene>
    <name evidence="6" type="ORF">HYY20_14460</name>
</gene>
<dbReference type="InterPro" id="IPR043129">
    <property type="entry name" value="ATPase_NBD"/>
</dbReference>
<comment type="cofactor">
    <cofactor evidence="1">
        <name>[4Fe-4S] cluster</name>
        <dbReference type="ChEBI" id="CHEBI:49883"/>
    </cofactor>
</comment>
<evidence type="ECO:0000256" key="4">
    <source>
        <dbReference type="ARBA" id="ARBA00023014"/>
    </source>
</evidence>
<reference evidence="6" key="1">
    <citation type="submission" date="2020-07" db="EMBL/GenBank/DDBJ databases">
        <title>Huge and variable diversity of episymbiotic CPR bacteria and DPANN archaea in groundwater ecosystems.</title>
        <authorList>
            <person name="He C.Y."/>
            <person name="Keren R."/>
            <person name="Whittaker M."/>
            <person name="Farag I.F."/>
            <person name="Doudna J."/>
            <person name="Cate J.H.D."/>
            <person name="Banfield J.F."/>
        </authorList>
    </citation>
    <scope>NUCLEOTIDE SEQUENCE</scope>
    <source>
        <strain evidence="6">NC_groundwater_672_Ag_B-0.1um_62_36</strain>
    </source>
</reference>
<evidence type="ECO:0000313" key="6">
    <source>
        <dbReference type="EMBL" id="MBI2878076.1"/>
    </source>
</evidence>
<dbReference type="CDD" id="cd24034">
    <property type="entry name" value="ASKHA_NBD_O66634-like_rpt1"/>
    <property type="match status" value="1"/>
</dbReference>
<dbReference type="InterPro" id="IPR008275">
    <property type="entry name" value="CoA_E_activase_dom"/>
</dbReference>
<dbReference type="GO" id="GO:0046872">
    <property type="term" value="F:metal ion binding"/>
    <property type="evidence" value="ECO:0007669"/>
    <property type="project" value="UniProtKB-KW"/>
</dbReference>
<protein>
    <submittedName>
        <fullName evidence="6">CoA activase</fullName>
    </submittedName>
</protein>
<sequence length="357" mass="37511">MSAKPKWESGSLYLGIDIGSVSVKVVVITEAVELLEERYLRSRGQPLRAVGQLLEEVGTRIPREAITGVGVTGSGGKLLDSRLPVHSSNEIIAQVKACGGLLPEVRTLIEMGGEDSKLIQLTPDVLLGTLVLQDFAMNTICAAGTGSFLDQQATRLGLRIEEEFGALALQSEHPPRIAGRCTVFAKSDMIHLQQIGTPLADIVAGLCYAVARNFKSALVKGKRLELPVAFLGGVAANAGMVRAFREVLELSAEELFVPAHHASMGAMGAALLAREEIHAGHGANPELSLTGLMEDLRALGLSPEAADAAGPRHTAVRPPAGAASRGYAERGAQVVHSRLQAGGQKIEAYLGIDVGSV</sequence>
<dbReference type="GO" id="GO:0051536">
    <property type="term" value="F:iron-sulfur cluster binding"/>
    <property type="evidence" value="ECO:0007669"/>
    <property type="project" value="UniProtKB-KW"/>
</dbReference>
<feature type="domain" description="ATPase BadF/BadG/BcrA/BcrD type" evidence="5">
    <location>
        <begin position="14"/>
        <end position="273"/>
    </location>
</feature>
<dbReference type="PANTHER" id="PTHR32329">
    <property type="entry name" value="BIFUNCTIONAL PROTEIN [INCLUDES 2-HYDROXYACYL-COA DEHYDRATASE (N-TER) AND ITS ACTIVATOR DOMAIN (C_TERM)-RELATED"/>
    <property type="match status" value="1"/>
</dbReference>
<evidence type="ECO:0000256" key="2">
    <source>
        <dbReference type="ARBA" id="ARBA00022723"/>
    </source>
</evidence>
<keyword evidence="2" id="KW-0479">Metal-binding</keyword>
<dbReference type="EMBL" id="JACPRF010000443">
    <property type="protein sequence ID" value="MBI2878076.1"/>
    <property type="molecule type" value="Genomic_DNA"/>
</dbReference>
<name>A0A932CS30_UNCTE</name>
<dbReference type="Gene3D" id="3.30.420.40">
    <property type="match status" value="2"/>
</dbReference>
<dbReference type="Proteomes" id="UP000769766">
    <property type="component" value="Unassembled WGS sequence"/>
</dbReference>
<accession>A0A932CS30</accession>
<evidence type="ECO:0000313" key="7">
    <source>
        <dbReference type="Proteomes" id="UP000769766"/>
    </source>
</evidence>
<proteinExistence type="predicted"/>
<dbReference type="SUPFAM" id="SSF53067">
    <property type="entry name" value="Actin-like ATPase domain"/>
    <property type="match status" value="1"/>
</dbReference>